<reference evidence="2" key="1">
    <citation type="submission" date="2016-11" db="UniProtKB">
        <authorList>
            <consortium name="WormBaseParasite"/>
        </authorList>
    </citation>
    <scope>IDENTIFICATION</scope>
</reference>
<evidence type="ECO:0000313" key="1">
    <source>
        <dbReference type="Proteomes" id="UP000095282"/>
    </source>
</evidence>
<accession>A0A1I7UU13</accession>
<name>A0A1I7UU13_9PELO</name>
<proteinExistence type="predicted"/>
<evidence type="ECO:0000313" key="2">
    <source>
        <dbReference type="WBParaSite" id="Csp11.Scaffold630.g19345.t2"/>
    </source>
</evidence>
<keyword evidence="1" id="KW-1185">Reference proteome</keyword>
<dbReference type="AlphaFoldDB" id="A0A1I7UU13"/>
<sequence length="131" mass="14635">MQKKGQILCDVKQEKVDFAKKAEKFHEIFNIESNGTPVIIVSQSNLIENGKPSRGVFIEGNNRMTALSAKDGLIVLLLVPLLEKRFDSDLVKKMQKDVTTRNQEINKLVEDGLLAPVPTSRNVLEPSCSTR</sequence>
<dbReference type="Proteomes" id="UP000095282">
    <property type="component" value="Unplaced"/>
</dbReference>
<organism evidence="1 2">
    <name type="scientific">Caenorhabditis tropicalis</name>
    <dbReference type="NCBI Taxonomy" id="1561998"/>
    <lineage>
        <taxon>Eukaryota</taxon>
        <taxon>Metazoa</taxon>
        <taxon>Ecdysozoa</taxon>
        <taxon>Nematoda</taxon>
        <taxon>Chromadorea</taxon>
        <taxon>Rhabditida</taxon>
        <taxon>Rhabditina</taxon>
        <taxon>Rhabditomorpha</taxon>
        <taxon>Rhabditoidea</taxon>
        <taxon>Rhabditidae</taxon>
        <taxon>Peloderinae</taxon>
        <taxon>Caenorhabditis</taxon>
    </lineage>
</organism>
<dbReference type="WBParaSite" id="Csp11.Scaffold630.g19345.t2">
    <property type="protein sequence ID" value="Csp11.Scaffold630.g19345.t2"/>
    <property type="gene ID" value="Csp11.Scaffold630.g19345"/>
</dbReference>
<protein>
    <submittedName>
        <fullName evidence="2">BESS domain-containing protein</fullName>
    </submittedName>
</protein>